<dbReference type="InterPro" id="IPR005845">
    <property type="entry name" value="A-D-PHexomutase_a/b/a-II"/>
</dbReference>
<comment type="caution">
    <text evidence="12">The sequence shown here is derived from an EMBL/GenBank/DDBJ whole genome shotgun (WGS) entry which is preliminary data.</text>
</comment>
<reference evidence="12 13" key="1">
    <citation type="submission" date="2019-12" db="EMBL/GenBank/DDBJ databases">
        <authorList>
            <person name="Huq M.A."/>
        </authorList>
    </citation>
    <scope>NUCLEOTIDE SEQUENCE [LARGE SCALE GENOMIC DNA]</scope>
    <source>
        <strain evidence="12 13">MAH-18</strain>
    </source>
</reference>
<dbReference type="Pfam" id="PF00408">
    <property type="entry name" value="PGM_PMM_IV"/>
    <property type="match status" value="1"/>
</dbReference>
<dbReference type="GO" id="GO:0006166">
    <property type="term" value="P:purine ribonucleoside salvage"/>
    <property type="evidence" value="ECO:0007669"/>
    <property type="project" value="TreeGrafter"/>
</dbReference>
<keyword evidence="6" id="KW-0413">Isomerase</keyword>
<name>A0A6L6XNH0_9ACTN</name>
<dbReference type="PRINTS" id="PR00509">
    <property type="entry name" value="PGMPMM"/>
</dbReference>
<dbReference type="PANTHER" id="PTHR45745:SF1">
    <property type="entry name" value="PHOSPHOGLUCOMUTASE 2B-RELATED"/>
    <property type="match status" value="1"/>
</dbReference>
<evidence type="ECO:0000259" key="10">
    <source>
        <dbReference type="Pfam" id="PF02879"/>
    </source>
</evidence>
<dbReference type="InterPro" id="IPR005843">
    <property type="entry name" value="A-D-PHexomutase_C"/>
</dbReference>
<dbReference type="GO" id="GO:0005975">
    <property type="term" value="P:carbohydrate metabolic process"/>
    <property type="evidence" value="ECO:0007669"/>
    <property type="project" value="InterPro"/>
</dbReference>
<dbReference type="Gene3D" id="3.30.310.50">
    <property type="entry name" value="Alpha-D-phosphohexomutase, C-terminal domain"/>
    <property type="match status" value="1"/>
</dbReference>
<dbReference type="EMBL" id="WSEK01000004">
    <property type="protein sequence ID" value="MVQ48819.1"/>
    <property type="molecule type" value="Genomic_DNA"/>
</dbReference>
<dbReference type="SUPFAM" id="SSF53738">
    <property type="entry name" value="Phosphoglucomutase, first 3 domains"/>
    <property type="match status" value="3"/>
</dbReference>
<evidence type="ECO:0000256" key="5">
    <source>
        <dbReference type="ARBA" id="ARBA00022842"/>
    </source>
</evidence>
<evidence type="ECO:0000256" key="1">
    <source>
        <dbReference type="ARBA" id="ARBA00001946"/>
    </source>
</evidence>
<dbReference type="InterPro" id="IPR016066">
    <property type="entry name" value="A-D-PHexomutase_CS"/>
</dbReference>
<dbReference type="Gene3D" id="3.40.120.10">
    <property type="entry name" value="Alpha-D-Glucose-1,6-Bisphosphate, subunit A, domain 3"/>
    <property type="match status" value="3"/>
</dbReference>
<evidence type="ECO:0000259" key="9">
    <source>
        <dbReference type="Pfam" id="PF02878"/>
    </source>
</evidence>
<keyword evidence="3" id="KW-0597">Phosphoprotein</keyword>
<evidence type="ECO:0000256" key="6">
    <source>
        <dbReference type="ARBA" id="ARBA00023235"/>
    </source>
</evidence>
<keyword evidence="4 7" id="KW-0479">Metal-binding</keyword>
<dbReference type="AlphaFoldDB" id="A0A6L6XNH0"/>
<comment type="cofactor">
    <cofactor evidence="1">
        <name>Mg(2+)</name>
        <dbReference type="ChEBI" id="CHEBI:18420"/>
    </cofactor>
</comment>
<comment type="similarity">
    <text evidence="2 7">Belongs to the phosphohexose mutase family.</text>
</comment>
<dbReference type="InterPro" id="IPR005846">
    <property type="entry name" value="A-D-PHexomutase_a/b/a-III"/>
</dbReference>
<accession>A0A6L6XNH0</accession>
<dbReference type="CDD" id="cd05799">
    <property type="entry name" value="PGM2"/>
    <property type="match status" value="1"/>
</dbReference>
<dbReference type="Pfam" id="PF02878">
    <property type="entry name" value="PGM_PMM_I"/>
    <property type="match status" value="1"/>
</dbReference>
<evidence type="ECO:0000259" key="11">
    <source>
        <dbReference type="Pfam" id="PF02880"/>
    </source>
</evidence>
<keyword evidence="13" id="KW-1185">Reference proteome</keyword>
<dbReference type="RefSeq" id="WP_157341193.1">
    <property type="nucleotide sequence ID" value="NZ_WSEK01000004.1"/>
</dbReference>
<dbReference type="InterPro" id="IPR036900">
    <property type="entry name" value="A-D-PHexomutase_C_sf"/>
</dbReference>
<evidence type="ECO:0000256" key="3">
    <source>
        <dbReference type="ARBA" id="ARBA00022553"/>
    </source>
</evidence>
<evidence type="ECO:0000259" key="8">
    <source>
        <dbReference type="Pfam" id="PF00408"/>
    </source>
</evidence>
<dbReference type="InterPro" id="IPR005841">
    <property type="entry name" value="Alpha-D-phosphohexomutase_SF"/>
</dbReference>
<feature type="domain" description="Alpha-D-phosphohexomutase alpha/beta/alpha" evidence="9">
    <location>
        <begin position="49"/>
        <end position="183"/>
    </location>
</feature>
<dbReference type="SUPFAM" id="SSF55957">
    <property type="entry name" value="Phosphoglucomutase, C-terminal domain"/>
    <property type="match status" value="1"/>
</dbReference>
<dbReference type="GO" id="GO:0008973">
    <property type="term" value="F:phosphopentomutase activity"/>
    <property type="evidence" value="ECO:0007669"/>
    <property type="project" value="TreeGrafter"/>
</dbReference>
<gene>
    <name evidence="12" type="ORF">GON03_06460</name>
</gene>
<evidence type="ECO:0000256" key="2">
    <source>
        <dbReference type="ARBA" id="ARBA00010231"/>
    </source>
</evidence>
<evidence type="ECO:0000256" key="4">
    <source>
        <dbReference type="ARBA" id="ARBA00022723"/>
    </source>
</evidence>
<evidence type="ECO:0000313" key="13">
    <source>
        <dbReference type="Proteomes" id="UP000473525"/>
    </source>
</evidence>
<evidence type="ECO:0000256" key="7">
    <source>
        <dbReference type="RuleBase" id="RU004326"/>
    </source>
</evidence>
<dbReference type="PROSITE" id="PS00710">
    <property type="entry name" value="PGM_PMM"/>
    <property type="match status" value="1"/>
</dbReference>
<protein>
    <submittedName>
        <fullName evidence="12">Phospho-sugar mutase</fullName>
    </submittedName>
</protein>
<organism evidence="12 13">
    <name type="scientific">Nocardioides agri</name>
    <dbReference type="NCBI Taxonomy" id="2682843"/>
    <lineage>
        <taxon>Bacteria</taxon>
        <taxon>Bacillati</taxon>
        <taxon>Actinomycetota</taxon>
        <taxon>Actinomycetes</taxon>
        <taxon>Propionibacteriales</taxon>
        <taxon>Nocardioidaceae</taxon>
        <taxon>Nocardioides</taxon>
    </lineage>
</organism>
<feature type="domain" description="Alpha-D-phosphohexomutase alpha/beta/alpha" evidence="10">
    <location>
        <begin position="206"/>
        <end position="304"/>
    </location>
</feature>
<dbReference type="PANTHER" id="PTHR45745">
    <property type="entry name" value="PHOSPHOMANNOMUTASE 45A"/>
    <property type="match status" value="1"/>
</dbReference>
<proteinExistence type="inferred from homology"/>
<keyword evidence="5 7" id="KW-0460">Magnesium</keyword>
<dbReference type="GO" id="GO:0000287">
    <property type="term" value="F:magnesium ion binding"/>
    <property type="evidence" value="ECO:0007669"/>
    <property type="project" value="InterPro"/>
</dbReference>
<dbReference type="Proteomes" id="UP000473525">
    <property type="component" value="Unassembled WGS sequence"/>
</dbReference>
<feature type="domain" description="Alpha-D-phosphohexomutase alpha/beta/alpha" evidence="11">
    <location>
        <begin position="316"/>
        <end position="420"/>
    </location>
</feature>
<sequence>MSNLLAAARAWAAEDPDPQTRAELEAVIADVEAGRDGADLADRFDGTLEFGTAGLRGELGAGPNRMNRVVVTRAAAGLATYLRDTGHAGGSVVIGYDARHNSDVFARDTAEVMTGAGFTAYVLPRPLPTPVLAYAIRDLGCAAGVMVTASHNPPRDNGYKVYLGDGSQIVPPADAEIASRIAAVGPLADVPRGDAGTVLGDDLLDRYLASVTALVGDGPRDLSTVYTPLHGVGGDTVARVLEAAGFSAPGVVEQQREPDPEFPTVAFPNPEEAGAMDLAMALAEERGADLVVANDPDADRCAAAVPGPHGWRMLRGDEVGALLAHALLQKGKQGTYACSIVSSSLLGKLATAAGQPYAETLTGFKWISRVDGIAFGYEEALGYCVDPDHVRDKDGVSALLVLCELAATAKAEGRTLVDVLDDIALAHGLHATDQLSVRVTDLGEIAAAMARLRATPPTELGGLAVERVDDLAQGSAELPPTDGLRYRLAEGARVIVRPSGTEPKLKCYLEVVVPVRPEDGVDAARIAAAGRLDAIRDGIKKAAGI</sequence>
<dbReference type="Pfam" id="PF02879">
    <property type="entry name" value="PGM_PMM_II"/>
    <property type="match status" value="1"/>
</dbReference>
<dbReference type="Pfam" id="PF02880">
    <property type="entry name" value="PGM_PMM_III"/>
    <property type="match status" value="1"/>
</dbReference>
<dbReference type="InterPro" id="IPR016055">
    <property type="entry name" value="A-D-PHexomutase_a/b/a-I/II/III"/>
</dbReference>
<dbReference type="InterPro" id="IPR005844">
    <property type="entry name" value="A-D-PHexomutase_a/b/a-I"/>
</dbReference>
<evidence type="ECO:0000313" key="12">
    <source>
        <dbReference type="EMBL" id="MVQ48819.1"/>
    </source>
</evidence>
<feature type="domain" description="Alpha-D-phosphohexomutase C-terminal" evidence="8">
    <location>
        <begin position="437"/>
        <end position="511"/>
    </location>
</feature>